<dbReference type="CDD" id="cd00090">
    <property type="entry name" value="HTH_ARSR"/>
    <property type="match status" value="1"/>
</dbReference>
<organism evidence="2 3">
    <name type="scientific">Candidatus Berkelbacteria bacterium RIFOXYA2_FULL_43_10</name>
    <dbReference type="NCBI Taxonomy" id="1797472"/>
    <lineage>
        <taxon>Bacteria</taxon>
        <taxon>Candidatus Berkelbacteria</taxon>
    </lineage>
</organism>
<name>A0A1F5EEF4_9BACT</name>
<evidence type="ECO:0000313" key="3">
    <source>
        <dbReference type="Proteomes" id="UP000178583"/>
    </source>
</evidence>
<dbReference type="Gene3D" id="1.10.10.10">
    <property type="entry name" value="Winged helix-like DNA-binding domain superfamily/Winged helix DNA-binding domain"/>
    <property type="match status" value="1"/>
</dbReference>
<evidence type="ECO:0000259" key="1">
    <source>
        <dbReference type="Pfam" id="PF01978"/>
    </source>
</evidence>
<dbReference type="EMBL" id="MEZY01000006">
    <property type="protein sequence ID" value="OGD65753.1"/>
    <property type="molecule type" value="Genomic_DNA"/>
</dbReference>
<protein>
    <recommendedName>
        <fullName evidence="1">Transcription regulator TrmB N-terminal domain-containing protein</fullName>
    </recommendedName>
</protein>
<dbReference type="SUPFAM" id="SSF46785">
    <property type="entry name" value="Winged helix' DNA-binding domain"/>
    <property type="match status" value="1"/>
</dbReference>
<dbReference type="Pfam" id="PF01978">
    <property type="entry name" value="TrmB"/>
    <property type="match status" value="1"/>
</dbReference>
<sequence length="262" mass="30160">MKSFDTYKDTKALESLGVSYTEAAIYLSALDLGPASISELAKNAKIERTRAYYHIEQMLSSGLLRTATRGKRILYLPADPKLLKEMQNRSAKKLDSLYPKLEQQFDKESGLLTSEHFRGIEDVLEFYDKMYKLISELRPPENVLYIFGAKYKSVANRHRVFAEFTPPANQLDVITKCILPKSDKSKDPDGNKSDPYIISRYNLPRAELRFIPDKFAYPGAVVIMKDIIAFYDWLNISYSIIKSKNIATTWKMFFSYIWGSLK</sequence>
<dbReference type="InterPro" id="IPR011991">
    <property type="entry name" value="ArsR-like_HTH"/>
</dbReference>
<comment type="caution">
    <text evidence="2">The sequence shown here is derived from an EMBL/GenBank/DDBJ whole genome shotgun (WGS) entry which is preliminary data.</text>
</comment>
<gene>
    <name evidence="2" type="ORF">A2215_04685</name>
</gene>
<reference evidence="2 3" key="1">
    <citation type="journal article" date="2016" name="Nat. Commun.">
        <title>Thousands of microbial genomes shed light on interconnected biogeochemical processes in an aquifer system.</title>
        <authorList>
            <person name="Anantharaman K."/>
            <person name="Brown C.T."/>
            <person name="Hug L.A."/>
            <person name="Sharon I."/>
            <person name="Castelle C.J."/>
            <person name="Probst A.J."/>
            <person name="Thomas B.C."/>
            <person name="Singh A."/>
            <person name="Wilkins M.J."/>
            <person name="Karaoz U."/>
            <person name="Brodie E.L."/>
            <person name="Williams K.H."/>
            <person name="Hubbard S.S."/>
            <person name="Banfield J.F."/>
        </authorList>
    </citation>
    <scope>NUCLEOTIDE SEQUENCE [LARGE SCALE GENOMIC DNA]</scope>
</reference>
<dbReference type="Proteomes" id="UP000178583">
    <property type="component" value="Unassembled WGS sequence"/>
</dbReference>
<accession>A0A1F5EEF4</accession>
<dbReference type="STRING" id="1797472.A2215_04685"/>
<proteinExistence type="predicted"/>
<feature type="domain" description="Transcription regulator TrmB N-terminal" evidence="1">
    <location>
        <begin position="13"/>
        <end position="81"/>
    </location>
</feature>
<dbReference type="AlphaFoldDB" id="A0A1F5EEF4"/>
<evidence type="ECO:0000313" key="2">
    <source>
        <dbReference type="EMBL" id="OGD65753.1"/>
    </source>
</evidence>
<dbReference type="InterPro" id="IPR036388">
    <property type="entry name" value="WH-like_DNA-bd_sf"/>
</dbReference>
<dbReference type="InterPro" id="IPR036390">
    <property type="entry name" value="WH_DNA-bd_sf"/>
</dbReference>
<dbReference type="InterPro" id="IPR002831">
    <property type="entry name" value="Tscrpt_reg_TrmB_N"/>
</dbReference>